<evidence type="ECO:0000256" key="1">
    <source>
        <dbReference type="ARBA" id="ARBA00023015"/>
    </source>
</evidence>
<keyword evidence="1" id="KW-0805">Transcription regulation</keyword>
<evidence type="ECO:0000313" key="6">
    <source>
        <dbReference type="Proteomes" id="UP000263900"/>
    </source>
</evidence>
<proteinExistence type="predicted"/>
<evidence type="ECO:0000259" key="4">
    <source>
        <dbReference type="PROSITE" id="PS01124"/>
    </source>
</evidence>
<dbReference type="AlphaFoldDB" id="A0A3B7MTB7"/>
<dbReference type="InterPro" id="IPR018062">
    <property type="entry name" value="HTH_AraC-typ_CS"/>
</dbReference>
<reference evidence="5 6" key="1">
    <citation type="submission" date="2018-09" db="EMBL/GenBank/DDBJ databases">
        <title>Genome sequencing of strain 6GH32-13.</title>
        <authorList>
            <person name="Weon H.-Y."/>
            <person name="Heo J."/>
            <person name="Kwon S.-W."/>
        </authorList>
    </citation>
    <scope>NUCLEOTIDE SEQUENCE [LARGE SCALE GENOMIC DNA]</scope>
    <source>
        <strain evidence="5 6">5GH32-13</strain>
    </source>
</reference>
<gene>
    <name evidence="5" type="ORF">D3H65_07015</name>
</gene>
<keyword evidence="6" id="KW-1185">Reference proteome</keyword>
<accession>A0A3B7MTB7</accession>
<dbReference type="PROSITE" id="PS00041">
    <property type="entry name" value="HTH_ARAC_FAMILY_1"/>
    <property type="match status" value="1"/>
</dbReference>
<evidence type="ECO:0000256" key="2">
    <source>
        <dbReference type="ARBA" id="ARBA00023125"/>
    </source>
</evidence>
<dbReference type="SUPFAM" id="SSF46689">
    <property type="entry name" value="Homeodomain-like"/>
    <property type="match status" value="1"/>
</dbReference>
<dbReference type="PANTHER" id="PTHR43280:SF2">
    <property type="entry name" value="HTH-TYPE TRANSCRIPTIONAL REGULATOR EXSA"/>
    <property type="match status" value="1"/>
</dbReference>
<dbReference type="PROSITE" id="PS01124">
    <property type="entry name" value="HTH_ARAC_FAMILY_2"/>
    <property type="match status" value="1"/>
</dbReference>
<keyword evidence="3" id="KW-0804">Transcription</keyword>
<keyword evidence="2" id="KW-0238">DNA-binding</keyword>
<evidence type="ECO:0000256" key="3">
    <source>
        <dbReference type="ARBA" id="ARBA00023163"/>
    </source>
</evidence>
<sequence length="264" mass="30586">MNLKQGEYWGKKLQANENSLFHLCITDYEPYKVIDKHYHDNGYVSILLNGQYVEKGSRDSHGILQGDVLLRPAGYNHQNEFRQGGGKCFNIEFKLGWQEAFETTVKLPDSFHHYKAGLFPSLYKLLVNFKNNGTEDLAFELISDWVFDLNQVSLARGTQPWLEKVISILDNELDVFHSLESLSGRVNVHRVYMARAFKERKGVTIGEYQLQVKLSRALFLLLHTDLPISDIAFRNGFYDDPHFVRSFKSMYKIAPQKFRVLVKS</sequence>
<name>A0A3B7MTB7_9BACT</name>
<protein>
    <submittedName>
        <fullName evidence="5">AraC family transcriptional regulator</fullName>
    </submittedName>
</protein>
<dbReference type="GO" id="GO:0003700">
    <property type="term" value="F:DNA-binding transcription factor activity"/>
    <property type="evidence" value="ECO:0007669"/>
    <property type="project" value="InterPro"/>
</dbReference>
<dbReference type="OrthoDB" id="642439at2"/>
<dbReference type="PANTHER" id="PTHR43280">
    <property type="entry name" value="ARAC-FAMILY TRANSCRIPTIONAL REGULATOR"/>
    <property type="match status" value="1"/>
</dbReference>
<organism evidence="5 6">
    <name type="scientific">Paraflavitalea soli</name>
    <dbReference type="NCBI Taxonomy" id="2315862"/>
    <lineage>
        <taxon>Bacteria</taxon>
        <taxon>Pseudomonadati</taxon>
        <taxon>Bacteroidota</taxon>
        <taxon>Chitinophagia</taxon>
        <taxon>Chitinophagales</taxon>
        <taxon>Chitinophagaceae</taxon>
        <taxon>Paraflavitalea</taxon>
    </lineage>
</organism>
<dbReference type="InterPro" id="IPR009057">
    <property type="entry name" value="Homeodomain-like_sf"/>
</dbReference>
<dbReference type="EMBL" id="CP032157">
    <property type="protein sequence ID" value="AXY73741.1"/>
    <property type="molecule type" value="Genomic_DNA"/>
</dbReference>
<dbReference type="RefSeq" id="WP_119049576.1">
    <property type="nucleotide sequence ID" value="NZ_CP032157.1"/>
</dbReference>
<dbReference type="Pfam" id="PF12833">
    <property type="entry name" value="HTH_18"/>
    <property type="match status" value="1"/>
</dbReference>
<dbReference type="KEGG" id="pseg:D3H65_07015"/>
<evidence type="ECO:0000313" key="5">
    <source>
        <dbReference type="EMBL" id="AXY73741.1"/>
    </source>
</evidence>
<dbReference type="Proteomes" id="UP000263900">
    <property type="component" value="Chromosome"/>
</dbReference>
<dbReference type="GO" id="GO:0043565">
    <property type="term" value="F:sequence-specific DNA binding"/>
    <property type="evidence" value="ECO:0007669"/>
    <property type="project" value="InterPro"/>
</dbReference>
<dbReference type="Gene3D" id="1.10.10.60">
    <property type="entry name" value="Homeodomain-like"/>
    <property type="match status" value="1"/>
</dbReference>
<feature type="domain" description="HTH araC/xylS-type" evidence="4">
    <location>
        <begin position="163"/>
        <end position="261"/>
    </location>
</feature>
<dbReference type="InterPro" id="IPR018060">
    <property type="entry name" value="HTH_AraC"/>
</dbReference>
<dbReference type="SMART" id="SM00342">
    <property type="entry name" value="HTH_ARAC"/>
    <property type="match status" value="1"/>
</dbReference>